<dbReference type="PANTHER" id="PTHR35385">
    <property type="entry name" value="PROTEIN B, PUTATIVE-RELATED-RELATED"/>
    <property type="match status" value="1"/>
</dbReference>
<accession>A0A2N1M9P1</accession>
<name>A0A2N1M9P1_9GLOM</name>
<dbReference type="Proteomes" id="UP000233469">
    <property type="component" value="Unassembled WGS sequence"/>
</dbReference>
<protein>
    <recommendedName>
        <fullName evidence="2">SWIM-type domain-containing protein</fullName>
    </recommendedName>
</protein>
<keyword evidence="1" id="KW-0479">Metal-binding</keyword>
<dbReference type="InterPro" id="IPR007527">
    <property type="entry name" value="Znf_SWIM"/>
</dbReference>
<dbReference type="AlphaFoldDB" id="A0A2N1M9P1"/>
<sequence length="284" mass="32508">MRGNHTNNYIERSFGIMKNIIFARTQAYNPVQVFQFITMNMERFYERRLLGVAHKHPGTLCIANANEFLVPSTKNNELIYVVNSEIGVCTCPIGMSGTPCKHQGAVSMKFHISIFNFIPSLTPDDRMIYAYIALGYVAEDKSFYASLHAQTALQNQEIVRSEIGISNKTLITGWRGAEELSELSEETKNLGLILLSLLHIVIMQNLSPIIRLSSYLYDLNRNIDPMVAIKSGAHIRVQVESIKRRKTEESSAKRKLLVPNMKKKKIWTLKLFLSEKRRNWVKRT</sequence>
<feature type="domain" description="SWIM-type" evidence="2">
    <location>
        <begin position="80"/>
        <end position="111"/>
    </location>
</feature>
<dbReference type="VEuPathDB" id="FungiDB:FUN_001890"/>
<dbReference type="VEuPathDB" id="FungiDB:RhiirA1_447449"/>
<dbReference type="GO" id="GO:0008270">
    <property type="term" value="F:zinc ion binding"/>
    <property type="evidence" value="ECO:0007669"/>
    <property type="project" value="UniProtKB-KW"/>
</dbReference>
<evidence type="ECO:0000256" key="1">
    <source>
        <dbReference type="PROSITE-ProRule" id="PRU00325"/>
    </source>
</evidence>
<gene>
    <name evidence="3" type="ORF">RhiirC2_796476</name>
</gene>
<evidence type="ECO:0000259" key="2">
    <source>
        <dbReference type="PROSITE" id="PS50966"/>
    </source>
</evidence>
<dbReference type="PANTHER" id="PTHR35385:SF2">
    <property type="entry name" value="PROTEIN B, PUTATIVE-RELATED"/>
    <property type="match status" value="1"/>
</dbReference>
<comment type="caution">
    <text evidence="3">The sequence shown here is derived from an EMBL/GenBank/DDBJ whole genome shotgun (WGS) entry which is preliminary data.</text>
</comment>
<evidence type="ECO:0000313" key="3">
    <source>
        <dbReference type="EMBL" id="PKK58339.1"/>
    </source>
</evidence>
<evidence type="ECO:0000313" key="4">
    <source>
        <dbReference type="Proteomes" id="UP000233469"/>
    </source>
</evidence>
<dbReference type="EMBL" id="LLXL01003665">
    <property type="protein sequence ID" value="PKK58339.1"/>
    <property type="molecule type" value="Genomic_DNA"/>
</dbReference>
<reference evidence="3 4" key="2">
    <citation type="submission" date="2017-10" db="EMBL/GenBank/DDBJ databases">
        <title>Extensive intraspecific genome diversity in a model arbuscular mycorrhizal fungus.</title>
        <authorList>
            <person name="Chen E.C.H."/>
            <person name="Morin E."/>
            <person name="Baudet D."/>
            <person name="Noel J."/>
            <person name="Ndikumana S."/>
            <person name="Charron P."/>
            <person name="St-Onge C."/>
            <person name="Giorgi J."/>
            <person name="Grigoriev I.V."/>
            <person name="Roux C."/>
            <person name="Martin F.M."/>
            <person name="Corradi N."/>
        </authorList>
    </citation>
    <scope>NUCLEOTIDE SEQUENCE [LARGE SCALE GENOMIC DNA]</scope>
    <source>
        <strain evidence="3 4">C2</strain>
    </source>
</reference>
<proteinExistence type="predicted"/>
<reference evidence="3 4" key="1">
    <citation type="submission" date="2016-04" db="EMBL/GenBank/DDBJ databases">
        <title>Genome analyses suggest a sexual origin of heterokaryosis in a supposedly ancient asexual fungus.</title>
        <authorList>
            <person name="Ropars J."/>
            <person name="Sedzielewska K."/>
            <person name="Noel J."/>
            <person name="Charron P."/>
            <person name="Farinelli L."/>
            <person name="Marton T."/>
            <person name="Kruger M."/>
            <person name="Pelin A."/>
            <person name="Brachmann A."/>
            <person name="Corradi N."/>
        </authorList>
    </citation>
    <scope>NUCLEOTIDE SEQUENCE [LARGE SCALE GENOMIC DNA]</scope>
    <source>
        <strain evidence="3 4">C2</strain>
    </source>
</reference>
<keyword evidence="1" id="KW-0863">Zinc-finger</keyword>
<keyword evidence="1" id="KW-0862">Zinc</keyword>
<organism evidence="3 4">
    <name type="scientific">Rhizophagus irregularis</name>
    <dbReference type="NCBI Taxonomy" id="588596"/>
    <lineage>
        <taxon>Eukaryota</taxon>
        <taxon>Fungi</taxon>
        <taxon>Fungi incertae sedis</taxon>
        <taxon>Mucoromycota</taxon>
        <taxon>Glomeromycotina</taxon>
        <taxon>Glomeromycetes</taxon>
        <taxon>Glomerales</taxon>
        <taxon>Glomeraceae</taxon>
        <taxon>Rhizophagus</taxon>
    </lineage>
</organism>
<dbReference type="PROSITE" id="PS50966">
    <property type="entry name" value="ZF_SWIM"/>
    <property type="match status" value="1"/>
</dbReference>